<protein>
    <submittedName>
        <fullName evidence="1">Uncharacterized protein</fullName>
    </submittedName>
</protein>
<proteinExistence type="predicted"/>
<organism evidence="1">
    <name type="scientific">Anguilla anguilla</name>
    <name type="common">European freshwater eel</name>
    <name type="synonym">Muraena anguilla</name>
    <dbReference type="NCBI Taxonomy" id="7936"/>
    <lineage>
        <taxon>Eukaryota</taxon>
        <taxon>Metazoa</taxon>
        <taxon>Chordata</taxon>
        <taxon>Craniata</taxon>
        <taxon>Vertebrata</taxon>
        <taxon>Euteleostomi</taxon>
        <taxon>Actinopterygii</taxon>
        <taxon>Neopterygii</taxon>
        <taxon>Teleostei</taxon>
        <taxon>Anguilliformes</taxon>
        <taxon>Anguillidae</taxon>
        <taxon>Anguilla</taxon>
    </lineage>
</organism>
<accession>A0A0E9SE50</accession>
<evidence type="ECO:0000313" key="1">
    <source>
        <dbReference type="EMBL" id="JAH38758.1"/>
    </source>
</evidence>
<reference evidence="1" key="2">
    <citation type="journal article" date="2015" name="Fish Shellfish Immunol.">
        <title>Early steps in the European eel (Anguilla anguilla)-Vibrio vulnificus interaction in the gills: Role of the RtxA13 toxin.</title>
        <authorList>
            <person name="Callol A."/>
            <person name="Pajuelo D."/>
            <person name="Ebbesson L."/>
            <person name="Teles M."/>
            <person name="MacKenzie S."/>
            <person name="Amaro C."/>
        </authorList>
    </citation>
    <scope>NUCLEOTIDE SEQUENCE</scope>
</reference>
<reference evidence="1" key="1">
    <citation type="submission" date="2014-11" db="EMBL/GenBank/DDBJ databases">
        <authorList>
            <person name="Amaro Gonzalez C."/>
        </authorList>
    </citation>
    <scope>NUCLEOTIDE SEQUENCE</scope>
</reference>
<name>A0A0E9SE50_ANGAN</name>
<dbReference type="EMBL" id="GBXM01069819">
    <property type="protein sequence ID" value="JAH38758.1"/>
    <property type="molecule type" value="Transcribed_RNA"/>
</dbReference>
<sequence>MCMFCPHVFVYILRFCREYYKQLVRSVTLDEARKKPAHVKYCHRVNCSV</sequence>
<dbReference type="AlphaFoldDB" id="A0A0E9SE50"/>